<dbReference type="EnsemblMetazoa" id="MESCA002824-RA">
    <property type="protein sequence ID" value="MESCA002824-PA"/>
    <property type="gene ID" value="MESCA002824"/>
</dbReference>
<feature type="region of interest" description="Disordered" evidence="1">
    <location>
        <begin position="110"/>
        <end position="129"/>
    </location>
</feature>
<reference evidence="3" key="1">
    <citation type="submission" date="2013-02" db="EMBL/GenBank/DDBJ databases">
        <authorList>
            <person name="Hughes D."/>
        </authorList>
    </citation>
    <scope>NUCLEOTIDE SEQUENCE</scope>
    <source>
        <strain>Durham</strain>
        <strain evidence="3">NC isolate 2 -- Noor lab</strain>
    </source>
</reference>
<evidence type="ECO:0000256" key="1">
    <source>
        <dbReference type="SAM" id="MobiDB-lite"/>
    </source>
</evidence>
<accession>T1GHC9</accession>
<proteinExistence type="predicted"/>
<evidence type="ECO:0000313" key="2">
    <source>
        <dbReference type="EnsemblMetazoa" id="MESCA002824-PA"/>
    </source>
</evidence>
<name>T1GHC9_MEGSC</name>
<dbReference type="HOGENOM" id="CLU_587013_0_0_1"/>
<dbReference type="EMBL" id="CAQQ02394511">
    <property type="status" value="NOT_ANNOTATED_CDS"/>
    <property type="molecule type" value="Genomic_DNA"/>
</dbReference>
<reference evidence="2" key="2">
    <citation type="submission" date="2015-06" db="UniProtKB">
        <authorList>
            <consortium name="EnsemblMetazoa"/>
        </authorList>
    </citation>
    <scope>IDENTIFICATION</scope>
</reference>
<dbReference type="Proteomes" id="UP000015102">
    <property type="component" value="Unassembled WGS sequence"/>
</dbReference>
<sequence>MNCRFGFSTKLTKNLHFFNIHFEERVTDFIVLNDMINEMENLLNDLKIKFDTITLRGLRVIVDHYQIKDADIERIQREFRQRIQTYLERRYVTLLEVNKRLSETIFNEPSPKRARISEDNNINKQSGECGEVFDNSIPATARNEASTSAASSTSIITILSDISLINEINNYPKPSTSARNEPSTSAAARNESSTSAVARNEPSTSTRKEQSKSTINIQKGIRIKYNRVSSKSIPDEDNDFRGRIVEFRVENTIDTLNFREFFLKLVTPALQKELDKMDSMDKKRYRQYYISGIVNLQFLKNPHIVEDMVKNINYVYETRSFEGSGWSLGAIKHFTGTIQLFQPYKGGSPTFIPSQCLGFKTKSIINVQNFNDEYCFKWSILAHILHFCDYRENSKPAQRKNISNANLTQTYMLEKTKIGLNSNDDKVKPDPARPFRSKSIGFADPLGMPTFAELNFKFQEYQNERE</sequence>
<protein>
    <submittedName>
        <fullName evidence="2">Uncharacterized protein</fullName>
    </submittedName>
</protein>
<feature type="compositionally biased region" description="Polar residues" evidence="1">
    <location>
        <begin position="173"/>
        <end position="205"/>
    </location>
</feature>
<evidence type="ECO:0000313" key="3">
    <source>
        <dbReference type="Proteomes" id="UP000015102"/>
    </source>
</evidence>
<dbReference type="AlphaFoldDB" id="T1GHC9"/>
<organism evidence="2 3">
    <name type="scientific">Megaselia scalaris</name>
    <name type="common">Humpbacked fly</name>
    <name type="synonym">Phora scalaris</name>
    <dbReference type="NCBI Taxonomy" id="36166"/>
    <lineage>
        <taxon>Eukaryota</taxon>
        <taxon>Metazoa</taxon>
        <taxon>Ecdysozoa</taxon>
        <taxon>Arthropoda</taxon>
        <taxon>Hexapoda</taxon>
        <taxon>Insecta</taxon>
        <taxon>Pterygota</taxon>
        <taxon>Neoptera</taxon>
        <taxon>Endopterygota</taxon>
        <taxon>Diptera</taxon>
        <taxon>Brachycera</taxon>
        <taxon>Muscomorpha</taxon>
        <taxon>Platypezoidea</taxon>
        <taxon>Phoridae</taxon>
        <taxon>Megaseliini</taxon>
        <taxon>Megaselia</taxon>
    </lineage>
</organism>
<keyword evidence="3" id="KW-1185">Reference proteome</keyword>
<feature type="region of interest" description="Disordered" evidence="1">
    <location>
        <begin position="173"/>
        <end position="214"/>
    </location>
</feature>